<dbReference type="PRINTS" id="PR00081">
    <property type="entry name" value="GDHRDH"/>
</dbReference>
<sequence>MENLQGKTAVVTGGASGIGRASALALAQRGVNLVVADIDEAGALAVAHEITQAGGQAVGVKCDVGQDRAFEELKALVLARFGGVAIVMNNVGVLTRGLPEQIPLEEWQRILNLNLLSVVRSNLAFLPLLLAQGEGHIVNTASFAGLFTYSFDRAPYAAAKAAIIQISEGLALYLRPKGIGVTVLCPGPVKTNIMSTLRSFGPPTDTRGPGAMFRLMEADEVGEQVVEAIVSNRFMLPTDEAVRELLVRRARDWDGFIEEQIVNPQIIVPAAKLT</sequence>
<dbReference type="Proteomes" id="UP001156641">
    <property type="component" value="Unassembled WGS sequence"/>
</dbReference>
<evidence type="ECO:0000313" key="6">
    <source>
        <dbReference type="Proteomes" id="UP001156641"/>
    </source>
</evidence>
<dbReference type="PANTHER" id="PTHR44196:SF1">
    <property type="entry name" value="DEHYDROGENASE_REDUCTASE SDR FAMILY MEMBER 7B"/>
    <property type="match status" value="1"/>
</dbReference>
<gene>
    <name evidence="5" type="ORF">GCM10010909_30980</name>
</gene>
<evidence type="ECO:0000256" key="3">
    <source>
        <dbReference type="RuleBase" id="RU000363"/>
    </source>
</evidence>
<dbReference type="PRINTS" id="PR00080">
    <property type="entry name" value="SDRFAMILY"/>
</dbReference>
<evidence type="ECO:0000256" key="1">
    <source>
        <dbReference type="ARBA" id="ARBA00006484"/>
    </source>
</evidence>
<dbReference type="EMBL" id="BSOS01000089">
    <property type="protein sequence ID" value="GLR68417.1"/>
    <property type="molecule type" value="Genomic_DNA"/>
</dbReference>
<comment type="caution">
    <text evidence="5">The sequence shown here is derived from an EMBL/GenBank/DDBJ whole genome shotgun (WGS) entry which is preliminary data.</text>
</comment>
<organism evidence="5 6">
    <name type="scientific">Acidocella aquatica</name>
    <dbReference type="NCBI Taxonomy" id="1922313"/>
    <lineage>
        <taxon>Bacteria</taxon>
        <taxon>Pseudomonadati</taxon>
        <taxon>Pseudomonadota</taxon>
        <taxon>Alphaproteobacteria</taxon>
        <taxon>Acetobacterales</taxon>
        <taxon>Acidocellaceae</taxon>
        <taxon>Acidocella</taxon>
    </lineage>
</organism>
<dbReference type="SUPFAM" id="SSF51735">
    <property type="entry name" value="NAD(P)-binding Rossmann-fold domains"/>
    <property type="match status" value="1"/>
</dbReference>
<dbReference type="SMART" id="SM00822">
    <property type="entry name" value="PKS_KR"/>
    <property type="match status" value="1"/>
</dbReference>
<keyword evidence="6" id="KW-1185">Reference proteome</keyword>
<evidence type="ECO:0000259" key="4">
    <source>
        <dbReference type="SMART" id="SM00822"/>
    </source>
</evidence>
<dbReference type="Gene3D" id="3.40.50.720">
    <property type="entry name" value="NAD(P)-binding Rossmann-like Domain"/>
    <property type="match status" value="1"/>
</dbReference>
<dbReference type="InterPro" id="IPR057326">
    <property type="entry name" value="KR_dom"/>
</dbReference>
<protein>
    <submittedName>
        <fullName evidence="5">Dehydrogenase</fullName>
    </submittedName>
</protein>
<dbReference type="InterPro" id="IPR036291">
    <property type="entry name" value="NAD(P)-bd_dom_sf"/>
</dbReference>
<proteinExistence type="inferred from homology"/>
<dbReference type="InterPro" id="IPR002347">
    <property type="entry name" value="SDR_fam"/>
</dbReference>
<dbReference type="CDD" id="cd05233">
    <property type="entry name" value="SDR_c"/>
    <property type="match status" value="1"/>
</dbReference>
<keyword evidence="2" id="KW-0560">Oxidoreductase</keyword>
<comment type="similarity">
    <text evidence="1 3">Belongs to the short-chain dehydrogenases/reductases (SDR) family.</text>
</comment>
<dbReference type="RefSeq" id="WP_284259266.1">
    <property type="nucleotide sequence ID" value="NZ_BSOS01000089.1"/>
</dbReference>
<evidence type="ECO:0000313" key="5">
    <source>
        <dbReference type="EMBL" id="GLR68417.1"/>
    </source>
</evidence>
<feature type="domain" description="Ketoreductase" evidence="4">
    <location>
        <begin position="7"/>
        <end position="192"/>
    </location>
</feature>
<accession>A0ABQ6A9I8</accession>
<dbReference type="Pfam" id="PF00106">
    <property type="entry name" value="adh_short"/>
    <property type="match status" value="1"/>
</dbReference>
<name>A0ABQ6A9I8_9PROT</name>
<reference evidence="6" key="1">
    <citation type="journal article" date="2019" name="Int. J. Syst. Evol. Microbiol.">
        <title>The Global Catalogue of Microorganisms (GCM) 10K type strain sequencing project: providing services to taxonomists for standard genome sequencing and annotation.</title>
        <authorList>
            <consortium name="The Broad Institute Genomics Platform"/>
            <consortium name="The Broad Institute Genome Sequencing Center for Infectious Disease"/>
            <person name="Wu L."/>
            <person name="Ma J."/>
        </authorList>
    </citation>
    <scope>NUCLEOTIDE SEQUENCE [LARGE SCALE GENOMIC DNA]</scope>
    <source>
        <strain evidence="6">NBRC 112502</strain>
    </source>
</reference>
<dbReference type="PANTHER" id="PTHR44196">
    <property type="entry name" value="DEHYDROGENASE/REDUCTASE SDR FAMILY MEMBER 7B"/>
    <property type="match status" value="1"/>
</dbReference>
<evidence type="ECO:0000256" key="2">
    <source>
        <dbReference type="ARBA" id="ARBA00023002"/>
    </source>
</evidence>